<evidence type="ECO:0000313" key="1">
    <source>
        <dbReference type="EMBL" id="SFI47022.1"/>
    </source>
</evidence>
<organism evidence="1 2">
    <name type="scientific">Nocardioides psychrotolerans</name>
    <dbReference type="NCBI Taxonomy" id="1005945"/>
    <lineage>
        <taxon>Bacteria</taxon>
        <taxon>Bacillati</taxon>
        <taxon>Actinomycetota</taxon>
        <taxon>Actinomycetes</taxon>
        <taxon>Propionibacteriales</taxon>
        <taxon>Nocardioidaceae</taxon>
        <taxon>Nocardioides</taxon>
    </lineage>
</organism>
<protein>
    <submittedName>
        <fullName evidence="1">Uncharacterized protein</fullName>
    </submittedName>
</protein>
<proteinExistence type="predicted"/>
<accession>A0A1I3IGH6</accession>
<dbReference type="Proteomes" id="UP000198649">
    <property type="component" value="Unassembled WGS sequence"/>
</dbReference>
<evidence type="ECO:0000313" key="2">
    <source>
        <dbReference type="Proteomes" id="UP000198649"/>
    </source>
</evidence>
<sequence length="78" mass="8278">MQHLRITSPARLSDEVVAVFTDDSAISHQAVLRGASLEPVGDIVMADVAREATNELIDHVDALGIPEHGTVHIAPVTT</sequence>
<keyword evidence="2" id="KW-1185">Reference proteome</keyword>
<reference evidence="1 2" key="1">
    <citation type="submission" date="2016-10" db="EMBL/GenBank/DDBJ databases">
        <authorList>
            <person name="de Groot N.N."/>
        </authorList>
    </citation>
    <scope>NUCLEOTIDE SEQUENCE [LARGE SCALE GENOMIC DNA]</scope>
    <source>
        <strain evidence="1 2">CGMCC 1.11156</strain>
    </source>
</reference>
<dbReference type="AlphaFoldDB" id="A0A1I3IGH6"/>
<name>A0A1I3IGH6_9ACTN</name>
<gene>
    <name evidence="1" type="ORF">SAMN05216561_1095</name>
</gene>
<dbReference type="STRING" id="1005945.SAMN05216561_1095"/>
<dbReference type="EMBL" id="FOQG01000009">
    <property type="protein sequence ID" value="SFI47022.1"/>
    <property type="molecule type" value="Genomic_DNA"/>
</dbReference>